<gene>
    <name evidence="1" type="ORF">GCM10023094_06490</name>
</gene>
<name>A0ABP8NX46_9NOCA</name>
<protein>
    <submittedName>
        <fullName evidence="1">Uncharacterized protein</fullName>
    </submittedName>
</protein>
<reference evidence="2" key="1">
    <citation type="journal article" date="2019" name="Int. J. Syst. Evol. Microbiol.">
        <title>The Global Catalogue of Microorganisms (GCM) 10K type strain sequencing project: providing services to taxonomists for standard genome sequencing and annotation.</title>
        <authorList>
            <consortium name="The Broad Institute Genomics Platform"/>
            <consortium name="The Broad Institute Genome Sequencing Center for Infectious Disease"/>
            <person name="Wu L."/>
            <person name="Ma J."/>
        </authorList>
    </citation>
    <scope>NUCLEOTIDE SEQUENCE [LARGE SCALE GENOMIC DNA]</scope>
    <source>
        <strain evidence="2">JCM 32206</strain>
    </source>
</reference>
<dbReference type="Proteomes" id="UP001501183">
    <property type="component" value="Unassembled WGS sequence"/>
</dbReference>
<dbReference type="EMBL" id="BAABFB010000018">
    <property type="protein sequence ID" value="GAA4473202.1"/>
    <property type="molecule type" value="Genomic_DNA"/>
</dbReference>
<organism evidence="1 2">
    <name type="scientific">Rhodococcus olei</name>
    <dbReference type="NCBI Taxonomy" id="2161675"/>
    <lineage>
        <taxon>Bacteria</taxon>
        <taxon>Bacillati</taxon>
        <taxon>Actinomycetota</taxon>
        <taxon>Actinomycetes</taxon>
        <taxon>Mycobacteriales</taxon>
        <taxon>Nocardiaceae</taxon>
        <taxon>Rhodococcus</taxon>
    </lineage>
</organism>
<accession>A0ABP8NX46</accession>
<comment type="caution">
    <text evidence="1">The sequence shown here is derived from an EMBL/GenBank/DDBJ whole genome shotgun (WGS) entry which is preliminary data.</text>
</comment>
<proteinExistence type="predicted"/>
<evidence type="ECO:0000313" key="1">
    <source>
        <dbReference type="EMBL" id="GAA4473202.1"/>
    </source>
</evidence>
<keyword evidence="2" id="KW-1185">Reference proteome</keyword>
<sequence>MPPCGRRRLLGGISREAVAATDPDPIVAVDDVDTTVFAPTVLHAADRTDRMLPRQDVTTGTGARLADR</sequence>
<evidence type="ECO:0000313" key="2">
    <source>
        <dbReference type="Proteomes" id="UP001501183"/>
    </source>
</evidence>